<dbReference type="InterPro" id="IPR021803">
    <property type="entry name" value="DUF3373"/>
</dbReference>
<proteinExistence type="predicted"/>
<accession>B9L6B9</accession>
<dbReference type="EMBL" id="CP001279">
    <property type="protein sequence ID" value="ACM92255.1"/>
    <property type="molecule type" value="Genomic_DNA"/>
</dbReference>
<evidence type="ECO:0000256" key="1">
    <source>
        <dbReference type="SAM" id="Coils"/>
    </source>
</evidence>
<dbReference type="Pfam" id="PF11853">
    <property type="entry name" value="DUF3373"/>
    <property type="match status" value="1"/>
</dbReference>
<dbReference type="eggNOG" id="ENOG502Z9YV">
    <property type="taxonomic scope" value="Bacteria"/>
</dbReference>
<organism evidence="2 3">
    <name type="scientific">Nautilia profundicola (strain ATCC BAA-1463 / DSM 18972 / AmH)</name>
    <dbReference type="NCBI Taxonomy" id="598659"/>
    <lineage>
        <taxon>Bacteria</taxon>
        <taxon>Pseudomonadati</taxon>
        <taxon>Campylobacterota</taxon>
        <taxon>Epsilonproteobacteria</taxon>
        <taxon>Nautiliales</taxon>
        <taxon>Nautiliaceae</taxon>
        <taxon>Nautilia</taxon>
    </lineage>
</organism>
<evidence type="ECO:0008006" key="4">
    <source>
        <dbReference type="Google" id="ProtNLM"/>
    </source>
</evidence>
<evidence type="ECO:0000313" key="2">
    <source>
        <dbReference type="EMBL" id="ACM92255.1"/>
    </source>
</evidence>
<dbReference type="OrthoDB" id="9760233at2"/>
<dbReference type="AlphaFoldDB" id="B9L6B9"/>
<keyword evidence="3" id="KW-1185">Reference proteome</keyword>
<dbReference type="KEGG" id="nam:NAMH_1517"/>
<protein>
    <recommendedName>
        <fullName evidence="4">DUF3373 domain-containing protein</fullName>
    </recommendedName>
</protein>
<dbReference type="STRING" id="598659.NAMH_1517"/>
<feature type="coiled-coil region" evidence="1">
    <location>
        <begin position="20"/>
        <end position="47"/>
    </location>
</feature>
<dbReference type="Proteomes" id="UP000000448">
    <property type="component" value="Chromosome"/>
</dbReference>
<gene>
    <name evidence="2" type="ordered locus">NAMH_1517</name>
</gene>
<sequence length="503" mass="56189">MKKLLLSATVVAGLFAAPTIDTLQKQINDLQQQLKELKAKQTEQNDRYYKKVAPIVANNHLFWSYDLRTTYDAIFQETTDGMGVTNVQMDPTTGQTVFTFAPVKGEKINNHIFTNRVILTGVYKPSDNLKATVRVEANNMFGSNDASNMMVNPFQNVPWVANETPDDINFRLKEAFFNYYFGDDLMFSAGRRPATNGYPANLREGDDPASPLAHLINMEFDGFSFKIGNGEFSKITDKFGDWGTWLKFCAGRGYSSATGKWPSNFAAPYSRNDALKNMDFAGFIFVPYDDGQYSLWTETVWAWHVQGYTMNYDATVALADPTKAVYEMSDTGNYFGENVMLKADGIGDGISDFLDDTKAFVSFAYSKVKGNGKLLGQDSTGNPVYEGTHSGHSVWVGADMPGFKDGDRFGLSYVKGSKYWRSFTYGEDTLAGSIAAVRGKAVDVYYNTEIVPHLTAGLRYTYIKYDHAGSDGFFGMMADPDVADNFSYVKKATDIRAYIRYKF</sequence>
<reference evidence="2 3" key="1">
    <citation type="journal article" date="2009" name="PLoS Genet.">
        <title>Adaptations to submarine hydrothermal environments exemplified by the genome of Nautilia profundicola.</title>
        <authorList>
            <person name="Campbell B.J."/>
            <person name="Smith J.L."/>
            <person name="Hanson T.E."/>
            <person name="Klotz M.G."/>
            <person name="Stein L.Y."/>
            <person name="Lee C.K."/>
            <person name="Wu D."/>
            <person name="Robinson J.M."/>
            <person name="Khouri H.M."/>
            <person name="Eisen J.A."/>
            <person name="Cary S.C."/>
        </authorList>
    </citation>
    <scope>NUCLEOTIDE SEQUENCE [LARGE SCALE GENOMIC DNA]</scope>
    <source>
        <strain evidence="3">ATCC BAA-1463 / DSM 18972 / AmH</strain>
    </source>
</reference>
<evidence type="ECO:0000313" key="3">
    <source>
        <dbReference type="Proteomes" id="UP000000448"/>
    </source>
</evidence>
<dbReference type="RefSeq" id="WP_012663627.1">
    <property type="nucleotide sequence ID" value="NC_012115.1"/>
</dbReference>
<dbReference type="HOGENOM" id="CLU_505929_0_0_7"/>
<keyword evidence="1" id="KW-0175">Coiled coil</keyword>
<name>B9L6B9_NAUPA</name>